<dbReference type="Proteomes" id="UP000029738">
    <property type="component" value="Unassembled WGS sequence"/>
</dbReference>
<protein>
    <submittedName>
        <fullName evidence="2">Uncharacterized protein</fullName>
    </submittedName>
</protein>
<dbReference type="AlphaFoldDB" id="A0A0C1QWA9"/>
<dbReference type="EMBL" id="JHEG02000054">
    <property type="protein sequence ID" value="KIE09789.1"/>
    <property type="molecule type" value="Genomic_DNA"/>
</dbReference>
<keyword evidence="3" id="KW-1185">Reference proteome</keyword>
<gene>
    <name evidence="2" type="ORF">DA73_0226175</name>
    <name evidence="1" type="ORF">DA73_0400003410</name>
</gene>
<evidence type="ECO:0000313" key="1">
    <source>
        <dbReference type="EMBL" id="KAF3884629.1"/>
    </source>
</evidence>
<name>A0A0C1QWA9_9CYAN</name>
<sequence>MMTPVKSAIATRVDKPSKTPSEFEQQYFEENAIDSSSHENFAFPTLTEVTKAILHHAFWLAERKRKLPVKEYKKLLIEKDWKGEEKRYLKIAAAFGKFLPCELAHIEPRTVYQLAENSKKYQPVIDKLLDLTAITQEAVRSLIKEQRTSRKPKAEKPSIWRRTSDGRRYCQIPPIHEPDERTGIALQKMIDEEGLSAQHIVAEAIALRSAYKEGRLVLIDNHEVKMSET</sequence>
<organism evidence="2">
    <name type="scientific">Tolypothrix bouteillei VB521301</name>
    <dbReference type="NCBI Taxonomy" id="1479485"/>
    <lineage>
        <taxon>Bacteria</taxon>
        <taxon>Bacillati</taxon>
        <taxon>Cyanobacteriota</taxon>
        <taxon>Cyanophyceae</taxon>
        <taxon>Nostocales</taxon>
        <taxon>Tolypothrichaceae</taxon>
        <taxon>Tolypothrix</taxon>
    </lineage>
</organism>
<accession>A0A0C1QWA9</accession>
<evidence type="ECO:0000313" key="2">
    <source>
        <dbReference type="EMBL" id="KIE09789.1"/>
    </source>
</evidence>
<reference evidence="2" key="1">
    <citation type="journal article" date="2015" name="Genome Announc.">
        <title>Draft Genome Sequence of Tolypothrix boutellei Strain VB521301.</title>
        <authorList>
            <person name="Chandrababunaidu M.M."/>
            <person name="Singh D."/>
            <person name="Sen D."/>
            <person name="Bhan S."/>
            <person name="Das S."/>
            <person name="Gupta A."/>
            <person name="Adhikary S.P."/>
            <person name="Tripathy S."/>
        </authorList>
    </citation>
    <scope>NUCLEOTIDE SEQUENCE</scope>
    <source>
        <strain evidence="2">VB521301</strain>
    </source>
</reference>
<dbReference type="EMBL" id="JHEG04000001">
    <property type="protein sequence ID" value="KAF3884629.1"/>
    <property type="molecule type" value="Genomic_DNA"/>
</dbReference>
<proteinExistence type="predicted"/>
<dbReference type="RefSeq" id="WP_038078525.1">
    <property type="nucleotide sequence ID" value="NZ_JHEG04000001.1"/>
</dbReference>
<evidence type="ECO:0000313" key="3">
    <source>
        <dbReference type="Proteomes" id="UP000029738"/>
    </source>
</evidence>
<reference evidence="1" key="2">
    <citation type="submission" date="2019-11" db="EMBL/GenBank/DDBJ databases">
        <title>Improved Assembly of Tolypothrix boutellei genome.</title>
        <authorList>
            <person name="Sarangi A.N."/>
            <person name="Mukherjee M."/>
            <person name="Ghosh S."/>
            <person name="Singh D."/>
            <person name="Das A."/>
            <person name="Kant S."/>
            <person name="Prusty A."/>
            <person name="Tripathy S."/>
        </authorList>
    </citation>
    <scope>NUCLEOTIDE SEQUENCE</scope>
    <source>
        <strain evidence="1">VB521301</strain>
    </source>
</reference>
<comment type="caution">
    <text evidence="2">The sequence shown here is derived from an EMBL/GenBank/DDBJ whole genome shotgun (WGS) entry which is preliminary data.</text>
</comment>